<evidence type="ECO:0000313" key="2">
    <source>
        <dbReference type="Proteomes" id="UP000799537"/>
    </source>
</evidence>
<dbReference type="AlphaFoldDB" id="A0A6A6CZ97"/>
<name>A0A6A6CZ97_ZASCE</name>
<proteinExistence type="predicted"/>
<gene>
    <name evidence="1" type="ORF">M409DRAFT_17315</name>
</gene>
<organism evidence="1 2">
    <name type="scientific">Zasmidium cellare ATCC 36951</name>
    <dbReference type="NCBI Taxonomy" id="1080233"/>
    <lineage>
        <taxon>Eukaryota</taxon>
        <taxon>Fungi</taxon>
        <taxon>Dikarya</taxon>
        <taxon>Ascomycota</taxon>
        <taxon>Pezizomycotina</taxon>
        <taxon>Dothideomycetes</taxon>
        <taxon>Dothideomycetidae</taxon>
        <taxon>Mycosphaerellales</taxon>
        <taxon>Mycosphaerellaceae</taxon>
        <taxon>Zasmidium</taxon>
    </lineage>
</organism>
<dbReference type="RefSeq" id="XP_033672962.1">
    <property type="nucleotide sequence ID" value="XM_033804009.1"/>
</dbReference>
<dbReference type="Proteomes" id="UP000799537">
    <property type="component" value="Unassembled WGS sequence"/>
</dbReference>
<reference evidence="1" key="1">
    <citation type="journal article" date="2020" name="Stud. Mycol.">
        <title>101 Dothideomycetes genomes: a test case for predicting lifestyles and emergence of pathogens.</title>
        <authorList>
            <person name="Haridas S."/>
            <person name="Albert R."/>
            <person name="Binder M."/>
            <person name="Bloem J."/>
            <person name="Labutti K."/>
            <person name="Salamov A."/>
            <person name="Andreopoulos B."/>
            <person name="Baker S."/>
            <person name="Barry K."/>
            <person name="Bills G."/>
            <person name="Bluhm B."/>
            <person name="Cannon C."/>
            <person name="Castanera R."/>
            <person name="Culley D."/>
            <person name="Daum C."/>
            <person name="Ezra D."/>
            <person name="Gonzalez J."/>
            <person name="Henrissat B."/>
            <person name="Kuo A."/>
            <person name="Liang C."/>
            <person name="Lipzen A."/>
            <person name="Lutzoni F."/>
            <person name="Magnuson J."/>
            <person name="Mondo S."/>
            <person name="Nolan M."/>
            <person name="Ohm R."/>
            <person name="Pangilinan J."/>
            <person name="Park H.-J."/>
            <person name="Ramirez L."/>
            <person name="Alfaro M."/>
            <person name="Sun H."/>
            <person name="Tritt A."/>
            <person name="Yoshinaga Y."/>
            <person name="Zwiers L.-H."/>
            <person name="Turgeon B."/>
            <person name="Goodwin S."/>
            <person name="Spatafora J."/>
            <person name="Crous P."/>
            <person name="Grigoriev I."/>
        </authorList>
    </citation>
    <scope>NUCLEOTIDE SEQUENCE</scope>
    <source>
        <strain evidence="1">ATCC 36951</strain>
    </source>
</reference>
<dbReference type="GeneID" id="54557281"/>
<protein>
    <submittedName>
        <fullName evidence="1">Uncharacterized protein</fullName>
    </submittedName>
</protein>
<accession>A0A6A6CZ97</accession>
<dbReference type="EMBL" id="ML993581">
    <property type="protein sequence ID" value="KAF2172073.1"/>
    <property type="molecule type" value="Genomic_DNA"/>
</dbReference>
<sequence>MSKTSHVQDGSPKCQEIIAELEKRAQANIEAMNNRDFSPSSPLYHLRAKDWRAEAGDGESWKEMALHEYVESLRTITTENPELKATLRDMSTTVNAKLDSARIFVNVEIEGIPVGISRHAVVLLEYRWMETDWVSCSHRVLGGMSVNLME</sequence>
<keyword evidence="2" id="KW-1185">Reference proteome</keyword>
<dbReference type="OrthoDB" id="3622878at2759"/>
<evidence type="ECO:0000313" key="1">
    <source>
        <dbReference type="EMBL" id="KAF2172073.1"/>
    </source>
</evidence>